<dbReference type="AlphaFoldDB" id="A0A1Y2CL59"/>
<dbReference type="EMBL" id="MCGO01000015">
    <property type="protein sequence ID" value="ORY47065.1"/>
    <property type="molecule type" value="Genomic_DNA"/>
</dbReference>
<evidence type="ECO:0000256" key="1">
    <source>
        <dbReference type="ARBA" id="ARBA00007992"/>
    </source>
</evidence>
<keyword evidence="4" id="KW-0560">Oxidoreductase</keyword>
<evidence type="ECO:0000259" key="6">
    <source>
        <dbReference type="Pfam" id="PF01494"/>
    </source>
</evidence>
<proteinExistence type="inferred from homology"/>
<dbReference type="PRINTS" id="PR00420">
    <property type="entry name" value="RNGMNOXGNASE"/>
</dbReference>
<dbReference type="InterPro" id="IPR002938">
    <property type="entry name" value="FAD-bd"/>
</dbReference>
<evidence type="ECO:0000313" key="7">
    <source>
        <dbReference type="EMBL" id="ORY47065.1"/>
    </source>
</evidence>
<keyword evidence="2" id="KW-0285">Flavoprotein</keyword>
<dbReference type="PANTHER" id="PTHR13789">
    <property type="entry name" value="MONOOXYGENASE"/>
    <property type="match status" value="1"/>
</dbReference>
<keyword evidence="3" id="KW-0274">FAD</keyword>
<dbReference type="SUPFAM" id="SSF55394">
    <property type="entry name" value="Bactericidal permeability-increasing protein, BPI"/>
    <property type="match status" value="1"/>
</dbReference>
<dbReference type="InterPro" id="IPR017943">
    <property type="entry name" value="Bactericidal_perm-incr_a/b_dom"/>
</dbReference>
<comment type="caution">
    <text evidence="7">The sequence shown here is derived from an EMBL/GenBank/DDBJ whole genome shotgun (WGS) entry which is preliminary data.</text>
</comment>
<evidence type="ECO:0000256" key="2">
    <source>
        <dbReference type="ARBA" id="ARBA00022630"/>
    </source>
</evidence>
<dbReference type="GO" id="GO:0071949">
    <property type="term" value="F:FAD binding"/>
    <property type="evidence" value="ECO:0007669"/>
    <property type="project" value="InterPro"/>
</dbReference>
<gene>
    <name evidence="7" type="ORF">BCR33DRAFT_849055</name>
</gene>
<keyword evidence="8" id="KW-1185">Reference proteome</keyword>
<organism evidence="7 8">
    <name type="scientific">Rhizoclosmatium globosum</name>
    <dbReference type="NCBI Taxonomy" id="329046"/>
    <lineage>
        <taxon>Eukaryota</taxon>
        <taxon>Fungi</taxon>
        <taxon>Fungi incertae sedis</taxon>
        <taxon>Chytridiomycota</taxon>
        <taxon>Chytridiomycota incertae sedis</taxon>
        <taxon>Chytridiomycetes</taxon>
        <taxon>Chytridiales</taxon>
        <taxon>Chytriomycetaceae</taxon>
        <taxon>Rhizoclosmatium</taxon>
    </lineage>
</organism>
<dbReference type="Gene3D" id="3.50.50.60">
    <property type="entry name" value="FAD/NAD(P)-binding domain"/>
    <property type="match status" value="1"/>
</dbReference>
<reference evidence="7 8" key="1">
    <citation type="submission" date="2016-07" db="EMBL/GenBank/DDBJ databases">
        <title>Pervasive Adenine N6-methylation of Active Genes in Fungi.</title>
        <authorList>
            <consortium name="DOE Joint Genome Institute"/>
            <person name="Mondo S.J."/>
            <person name="Dannebaum R.O."/>
            <person name="Kuo R.C."/>
            <person name="Labutti K."/>
            <person name="Haridas S."/>
            <person name="Kuo A."/>
            <person name="Salamov A."/>
            <person name="Ahrendt S.R."/>
            <person name="Lipzen A."/>
            <person name="Sullivan W."/>
            <person name="Andreopoulos W.B."/>
            <person name="Clum A."/>
            <person name="Lindquist E."/>
            <person name="Daum C."/>
            <person name="Ramamoorthy G.K."/>
            <person name="Gryganskyi A."/>
            <person name="Culley D."/>
            <person name="Magnuson J.K."/>
            <person name="James T.Y."/>
            <person name="O'Malley M.A."/>
            <person name="Stajich J.E."/>
            <person name="Spatafora J.W."/>
            <person name="Visel A."/>
            <person name="Grigoriev I.V."/>
        </authorList>
    </citation>
    <scope>NUCLEOTIDE SEQUENCE [LARGE SCALE GENOMIC DNA]</scope>
    <source>
        <strain evidence="7 8">JEL800</strain>
    </source>
</reference>
<dbReference type="STRING" id="329046.A0A1Y2CL59"/>
<dbReference type="InterPro" id="IPR050493">
    <property type="entry name" value="FAD-dep_Monooxygenase_BioMet"/>
</dbReference>
<evidence type="ECO:0000256" key="3">
    <source>
        <dbReference type="ARBA" id="ARBA00022827"/>
    </source>
</evidence>
<dbReference type="GO" id="GO:0008289">
    <property type="term" value="F:lipid binding"/>
    <property type="evidence" value="ECO:0007669"/>
    <property type="project" value="InterPro"/>
</dbReference>
<protein>
    <submittedName>
        <fullName evidence="7">FAD/NAD(P)-binding domain-containing protein</fullName>
    </submittedName>
</protein>
<feature type="domain" description="FAD-binding" evidence="6">
    <location>
        <begin position="4"/>
        <end position="166"/>
    </location>
</feature>
<evidence type="ECO:0000256" key="4">
    <source>
        <dbReference type="ARBA" id="ARBA00023002"/>
    </source>
</evidence>
<dbReference type="Pfam" id="PF01494">
    <property type="entry name" value="FAD_binding_3"/>
    <property type="match status" value="2"/>
</dbReference>
<accession>A0A1Y2CL59</accession>
<keyword evidence="5" id="KW-0503">Monooxygenase</keyword>
<sequence length="679" mass="74987">MGKTVTVIGSGLAGAITAFGLKKQGFEVVLYDRVDPIETLKRLYEREFPSQLSSATTEAVLRTCQAIFADGPVMEQNFMLLDGSDRMVRKFTHDDQKPMHTLRHRLHQAVVNAATGAGIKLYGAKKIKNLTQTEDEVTVEFEDGTTVVSDFVVGADGIHSKTRKLLFPDAPDPEVKGTGKIALVNIGTYPDGSVVEFNHHPGIYSNPLTAITIFTAPFTATEGEVKIFQMDAFKPVDAEDDWRPVSDLPTESTNLADEVASWGTHPSIVNCVRHARRISPVNLYDLPDLPRFHKGRVVLVGDAAHGMLPFLAQGLGQSIEDASVLCDLIGHYQDKDYKTAFVKYDEIRVPRAHMVAGESRTTYNRLKAANGFQMKFGRFMMRLVFSILNFLGKMDDISLHDCRDDVVKAVPVYSAWDSQSLKAKTGVPSIKLALKQDIFNEIAKLVGPTAENYVLDKVFPPLSFKRSLPVVGETQLATMTNITIASFEILTVNLEIQDGFIDISIRDVEIKALADLSALGMLWKDVLMRGIVQVSGKMRFGLANGHCTTHVYDIAVQVDEFKAMTGTGVVADMWSDLLETAEGLLQTRIQESLGRVISRSLTELLDDVLVRNWDVVGSVRGVHYRLAVEFVKEPVISRGRGVEYEIGVDAFSKVGGDPFVKVEPVRKRRESEAVPTVVL</sequence>
<feature type="domain" description="FAD-binding" evidence="6">
    <location>
        <begin position="291"/>
        <end position="355"/>
    </location>
</feature>
<comment type="similarity">
    <text evidence="1">Belongs to the paxM FAD-dependent monooxygenase family.</text>
</comment>
<dbReference type="GO" id="GO:0004497">
    <property type="term" value="F:monooxygenase activity"/>
    <property type="evidence" value="ECO:0007669"/>
    <property type="project" value="UniProtKB-KW"/>
</dbReference>
<dbReference type="SUPFAM" id="SSF51905">
    <property type="entry name" value="FAD/NAD(P)-binding domain"/>
    <property type="match status" value="1"/>
</dbReference>
<dbReference type="PANTHER" id="PTHR13789:SF309">
    <property type="entry name" value="PUTATIVE (AFU_ORTHOLOGUE AFUA_6G14510)-RELATED"/>
    <property type="match status" value="1"/>
</dbReference>
<evidence type="ECO:0000313" key="8">
    <source>
        <dbReference type="Proteomes" id="UP000193642"/>
    </source>
</evidence>
<dbReference type="Proteomes" id="UP000193642">
    <property type="component" value="Unassembled WGS sequence"/>
</dbReference>
<dbReference type="InterPro" id="IPR036188">
    <property type="entry name" value="FAD/NAD-bd_sf"/>
</dbReference>
<evidence type="ECO:0000256" key="5">
    <source>
        <dbReference type="ARBA" id="ARBA00023033"/>
    </source>
</evidence>
<dbReference type="OrthoDB" id="2122578at2759"/>
<name>A0A1Y2CL59_9FUNG</name>
<dbReference type="Gene3D" id="3.15.10.10">
    <property type="entry name" value="Bactericidal permeability-increasing protein, domain 1"/>
    <property type="match status" value="1"/>
</dbReference>